<feature type="domain" description="Signal transduction histidine kinase subgroup 3 dimerisation and phosphoacceptor" evidence="12">
    <location>
        <begin position="209"/>
        <end position="272"/>
    </location>
</feature>
<dbReference type="Pfam" id="PF02518">
    <property type="entry name" value="HATPase_c"/>
    <property type="match status" value="1"/>
</dbReference>
<evidence type="ECO:0000256" key="9">
    <source>
        <dbReference type="SAM" id="MobiDB-lite"/>
    </source>
</evidence>
<feature type="transmembrane region" description="Helical" evidence="10">
    <location>
        <begin position="110"/>
        <end position="126"/>
    </location>
</feature>
<evidence type="ECO:0000256" key="7">
    <source>
        <dbReference type="ARBA" id="ARBA00022840"/>
    </source>
</evidence>
<dbReference type="Pfam" id="PF07730">
    <property type="entry name" value="HisKA_3"/>
    <property type="match status" value="1"/>
</dbReference>
<keyword evidence="3" id="KW-0597">Phosphoprotein</keyword>
<reference evidence="13 14" key="1">
    <citation type="submission" date="2024-06" db="EMBL/GenBank/DDBJ databases">
        <authorList>
            <person name="Bataeva Y.V."/>
            <person name="Grigorian L.N."/>
            <person name="Solomentsev V.I."/>
        </authorList>
    </citation>
    <scope>NUCLEOTIDE SEQUENCE [LARGE SCALE GENOMIC DNA]</scope>
    <source>
        <strain evidence="14">SCPM-O-B-12605 (RCAM04882)</strain>
    </source>
</reference>
<keyword evidence="10" id="KW-1133">Transmembrane helix</keyword>
<dbReference type="InterPro" id="IPR003594">
    <property type="entry name" value="HATPase_dom"/>
</dbReference>
<evidence type="ECO:0000256" key="1">
    <source>
        <dbReference type="ARBA" id="ARBA00000085"/>
    </source>
</evidence>
<dbReference type="InterPro" id="IPR036890">
    <property type="entry name" value="HATPase_C_sf"/>
</dbReference>
<keyword evidence="14" id="KW-1185">Reference proteome</keyword>
<dbReference type="InterPro" id="IPR050482">
    <property type="entry name" value="Sensor_HK_TwoCompSys"/>
</dbReference>
<feature type="transmembrane region" description="Helical" evidence="10">
    <location>
        <begin position="32"/>
        <end position="52"/>
    </location>
</feature>
<evidence type="ECO:0000256" key="8">
    <source>
        <dbReference type="ARBA" id="ARBA00023012"/>
    </source>
</evidence>
<feature type="region of interest" description="Disordered" evidence="9">
    <location>
        <begin position="1"/>
        <end position="25"/>
    </location>
</feature>
<evidence type="ECO:0000256" key="10">
    <source>
        <dbReference type="SAM" id="Phobius"/>
    </source>
</evidence>
<proteinExistence type="predicted"/>
<evidence type="ECO:0000313" key="13">
    <source>
        <dbReference type="EMBL" id="MES0833058.1"/>
    </source>
</evidence>
<dbReference type="PANTHER" id="PTHR24421:SF10">
    <property type="entry name" value="NITRATE_NITRITE SENSOR PROTEIN NARQ"/>
    <property type="match status" value="1"/>
</dbReference>
<dbReference type="EMBL" id="JBEQNB010000002">
    <property type="protein sequence ID" value="MES0833058.1"/>
    <property type="molecule type" value="Genomic_DNA"/>
</dbReference>
<evidence type="ECO:0000259" key="11">
    <source>
        <dbReference type="Pfam" id="PF02518"/>
    </source>
</evidence>
<evidence type="ECO:0000256" key="2">
    <source>
        <dbReference type="ARBA" id="ARBA00012438"/>
    </source>
</evidence>
<feature type="transmembrane region" description="Helical" evidence="10">
    <location>
        <begin position="58"/>
        <end position="77"/>
    </location>
</feature>
<sequence>MVDTDGADTAPVTGAGGPPSAPARRDAGMRRAAAVVLSVVAVANGLFCQAIMPGAAPGTVALGVAVMVAASLAAPVARPEPLTSVLVTVGACVLLVAPDSVWRDLSHEGGLVWPLLAVAWCGAVLVREGWAPRHFALGGAALAGYVAVATAVALPAGGPVLVTVLNAAAPVLGGASLSLWARLGEARRERVLQEERERALLTDRARADERRRLAAEMHDVVSHQVSLMVLQAGALAVATSDPGVREAADGIRAAGSRAIEELRGIMGVLREDRAADAEHPDAFPAGPAEPGPDPAVLAEEARAAGQRVELTVTGAPAGAAPHTARAVYRIVQEGLTNARKHAPGSGVGVDLRYRPDAVVVEVVNSAPVTSPDPLFAGGGAGSGLEGLRQRVDLLGGTFAAGPDGGGGFRIGAVLPDGDRTGEAP</sequence>
<dbReference type="InterPro" id="IPR011712">
    <property type="entry name" value="Sig_transdc_His_kin_sub3_dim/P"/>
</dbReference>
<evidence type="ECO:0000259" key="12">
    <source>
        <dbReference type="Pfam" id="PF07730"/>
    </source>
</evidence>
<evidence type="ECO:0000256" key="3">
    <source>
        <dbReference type="ARBA" id="ARBA00022553"/>
    </source>
</evidence>
<keyword evidence="8" id="KW-0902">Two-component regulatory system</keyword>
<dbReference type="Gene3D" id="3.30.565.10">
    <property type="entry name" value="Histidine kinase-like ATPase, C-terminal domain"/>
    <property type="match status" value="1"/>
</dbReference>
<dbReference type="Gene3D" id="1.20.5.1930">
    <property type="match status" value="1"/>
</dbReference>
<dbReference type="PANTHER" id="PTHR24421">
    <property type="entry name" value="NITRATE/NITRITE SENSOR PROTEIN NARX-RELATED"/>
    <property type="match status" value="1"/>
</dbReference>
<keyword evidence="7" id="KW-0067">ATP-binding</keyword>
<comment type="catalytic activity">
    <reaction evidence="1">
        <text>ATP + protein L-histidine = ADP + protein N-phospho-L-histidine.</text>
        <dbReference type="EC" id="2.7.13.3"/>
    </reaction>
</comment>
<keyword evidence="5" id="KW-0547">Nucleotide-binding</keyword>
<feature type="transmembrane region" description="Helical" evidence="10">
    <location>
        <begin position="82"/>
        <end position="98"/>
    </location>
</feature>
<evidence type="ECO:0000256" key="6">
    <source>
        <dbReference type="ARBA" id="ARBA00022777"/>
    </source>
</evidence>
<feature type="transmembrane region" description="Helical" evidence="10">
    <location>
        <begin position="135"/>
        <end position="154"/>
    </location>
</feature>
<evidence type="ECO:0000313" key="14">
    <source>
        <dbReference type="Proteomes" id="UP001432401"/>
    </source>
</evidence>
<accession>A0ABV1ZPP5</accession>
<dbReference type="CDD" id="cd16917">
    <property type="entry name" value="HATPase_UhpB-NarQ-NarX-like"/>
    <property type="match status" value="1"/>
</dbReference>
<feature type="domain" description="Histidine kinase/HSP90-like ATPase" evidence="11">
    <location>
        <begin position="325"/>
        <end position="415"/>
    </location>
</feature>
<keyword evidence="6 13" id="KW-0418">Kinase</keyword>
<dbReference type="SUPFAM" id="SSF55874">
    <property type="entry name" value="ATPase domain of HSP90 chaperone/DNA topoisomerase II/histidine kinase"/>
    <property type="match status" value="1"/>
</dbReference>
<dbReference type="RefSeq" id="WP_352982698.1">
    <property type="nucleotide sequence ID" value="NZ_JBEQNA010000001.1"/>
</dbReference>
<keyword evidence="10" id="KW-0472">Membrane</keyword>
<feature type="transmembrane region" description="Helical" evidence="10">
    <location>
        <begin position="160"/>
        <end position="180"/>
    </location>
</feature>
<gene>
    <name evidence="13" type="ORF">ABUK86_04685</name>
</gene>
<evidence type="ECO:0000256" key="4">
    <source>
        <dbReference type="ARBA" id="ARBA00022679"/>
    </source>
</evidence>
<name>A0ABV1ZPP5_9ACTN</name>
<protein>
    <recommendedName>
        <fullName evidence="2">histidine kinase</fullName>
        <ecNumber evidence="2">2.7.13.3</ecNumber>
    </recommendedName>
</protein>
<evidence type="ECO:0000256" key="5">
    <source>
        <dbReference type="ARBA" id="ARBA00022741"/>
    </source>
</evidence>
<dbReference type="EC" id="2.7.13.3" evidence="2"/>
<dbReference type="GO" id="GO:0016301">
    <property type="term" value="F:kinase activity"/>
    <property type="evidence" value="ECO:0007669"/>
    <property type="project" value="UniProtKB-KW"/>
</dbReference>
<organism evidence="13 14">
    <name type="scientific">Nocardiopsis tropica</name>
    <dbReference type="NCBI Taxonomy" id="109330"/>
    <lineage>
        <taxon>Bacteria</taxon>
        <taxon>Bacillati</taxon>
        <taxon>Actinomycetota</taxon>
        <taxon>Actinomycetes</taxon>
        <taxon>Streptosporangiales</taxon>
        <taxon>Nocardiopsidaceae</taxon>
        <taxon>Nocardiopsis</taxon>
    </lineage>
</organism>
<keyword evidence="4" id="KW-0808">Transferase</keyword>
<keyword evidence="10" id="KW-0812">Transmembrane</keyword>
<dbReference type="Proteomes" id="UP001432401">
    <property type="component" value="Unassembled WGS sequence"/>
</dbReference>
<comment type="caution">
    <text evidence="13">The sequence shown here is derived from an EMBL/GenBank/DDBJ whole genome shotgun (WGS) entry which is preliminary data.</text>
</comment>